<dbReference type="Pfam" id="PF00069">
    <property type="entry name" value="Pkinase"/>
    <property type="match status" value="1"/>
</dbReference>
<dbReference type="PROSITE" id="PS50011">
    <property type="entry name" value="PROTEIN_KINASE_DOM"/>
    <property type="match status" value="1"/>
</dbReference>
<dbReference type="GO" id="GO:0004674">
    <property type="term" value="F:protein serine/threonine kinase activity"/>
    <property type="evidence" value="ECO:0007669"/>
    <property type="project" value="TreeGrafter"/>
</dbReference>
<dbReference type="Gene3D" id="1.10.510.10">
    <property type="entry name" value="Transferase(Phosphotransferase) domain 1"/>
    <property type="match status" value="1"/>
</dbReference>
<evidence type="ECO:0000313" key="3">
    <source>
        <dbReference type="Proteomes" id="UP000174145"/>
    </source>
</evidence>
<dbReference type="PANTHER" id="PTHR44167:SF24">
    <property type="entry name" value="SERINE_THREONINE-PROTEIN KINASE CHK2"/>
    <property type="match status" value="1"/>
</dbReference>
<dbReference type="RefSeq" id="YP_009001560.1">
    <property type="nucleotide sequence ID" value="NC_023426.1"/>
</dbReference>
<keyword evidence="2" id="KW-0418">Kinase</keyword>
<dbReference type="InterPro" id="IPR011009">
    <property type="entry name" value="Kinase-like_dom_sf"/>
</dbReference>
<dbReference type="GeneID" id="18263516"/>
<dbReference type="PANTHER" id="PTHR44167">
    <property type="entry name" value="OVARIAN-SPECIFIC SERINE/THREONINE-PROTEIN KINASE LOK-RELATED"/>
    <property type="match status" value="1"/>
</dbReference>
<evidence type="ECO:0000259" key="1">
    <source>
        <dbReference type="PROSITE" id="PS50011"/>
    </source>
</evidence>
<keyword evidence="2" id="KW-0808">Transferase</keyword>
<organism evidence="2 3">
    <name type="scientific">Alphaentomopoxvirus acuprea</name>
    <dbReference type="NCBI Taxonomy" id="62099"/>
    <lineage>
        <taxon>Viruses</taxon>
        <taxon>Varidnaviria</taxon>
        <taxon>Bamfordvirae</taxon>
        <taxon>Nucleocytoviricota</taxon>
        <taxon>Pokkesviricetes</taxon>
        <taxon>Chitovirales</taxon>
        <taxon>Poxviridae</taxon>
        <taxon>Entomopoxvirinae</taxon>
        <taxon>Alphaentomopoxvirus</taxon>
    </lineage>
</organism>
<evidence type="ECO:0000313" key="2">
    <source>
        <dbReference type="EMBL" id="BAO49447.1"/>
    </source>
</evidence>
<keyword evidence="3" id="KW-1185">Reference proteome</keyword>
<reference evidence="2 3" key="1">
    <citation type="journal article" date="2014" name="Virology">
        <title>The complete genome sequence of the Alphaentomopoxvirus Anomala cuprea entomopoxvirus, including its terminal hairpin loop sequences, suggests a potentially unique mode of apoptosis inhibition and mode of DNA replication.</title>
        <authorList>
            <person name="Mitsuhashi W."/>
            <person name="Miyamoto K."/>
            <person name="Wada S."/>
        </authorList>
    </citation>
    <scope>NUCLEOTIDE SEQUENCE [LARGE SCALE GENOMIC DNA]</scope>
    <source>
        <strain evidence="2">CV6M</strain>
    </source>
</reference>
<feature type="domain" description="Protein kinase" evidence="1">
    <location>
        <begin position="1"/>
        <end position="229"/>
    </location>
</feature>
<protein>
    <submittedName>
        <fullName evidence="2">Protein kinase domain containing protein</fullName>
    </submittedName>
</protein>
<dbReference type="SUPFAM" id="SSF56112">
    <property type="entry name" value="Protein kinase-like (PK-like)"/>
    <property type="match status" value="1"/>
</dbReference>
<dbReference type="InterPro" id="IPR000719">
    <property type="entry name" value="Prot_kinase_dom"/>
</dbReference>
<dbReference type="EMBL" id="AP013055">
    <property type="protein sequence ID" value="BAO49447.1"/>
    <property type="molecule type" value="Genomic_DNA"/>
</dbReference>
<dbReference type="KEGG" id="vg:18263516"/>
<sequence length="229" mass="27033">MYSYMKLDYVIYNGHDSIIGSVKGINNNEYIAKIPYNKHSYTTELSLMRKLNHTNIIKFLNTSKCIIGDKYYDALIYEKEACSIKYMFNNKCYINGNVLIESIMNVITYLIKNNIIHRNIKFSNILCKSYEDFQHFKLTDFSYAIKYKNGENINLKHYYNKVILTAAECKCKLIKNNFITDKYHDVYSLALIIYKLLLSNYITITSLRDKEFDVFIDNYSYIIGNGRKI</sequence>
<dbReference type="Proteomes" id="UP000174145">
    <property type="component" value="Segment"/>
</dbReference>
<name>W6JIS3_9POXV</name>
<dbReference type="GO" id="GO:0005524">
    <property type="term" value="F:ATP binding"/>
    <property type="evidence" value="ECO:0007669"/>
    <property type="project" value="InterPro"/>
</dbReference>
<accession>W6JIS3</accession>
<proteinExistence type="predicted"/>